<dbReference type="PANTHER" id="PTHR43861">
    <property type="entry name" value="TRANS-ACONITATE 2-METHYLTRANSFERASE-RELATED"/>
    <property type="match status" value="1"/>
</dbReference>
<dbReference type="EMBL" id="CP002869">
    <property type="protein sequence ID" value="AEI41048.1"/>
    <property type="molecule type" value="Genomic_DNA"/>
</dbReference>
<dbReference type="InterPro" id="IPR029063">
    <property type="entry name" value="SAM-dependent_MTases_sf"/>
</dbReference>
<organism evidence="3 4">
    <name type="scientific">Paenibacillus mucilaginosus (strain KNP414)</name>
    <dbReference type="NCBI Taxonomy" id="1036673"/>
    <lineage>
        <taxon>Bacteria</taxon>
        <taxon>Bacillati</taxon>
        <taxon>Bacillota</taxon>
        <taxon>Bacilli</taxon>
        <taxon>Bacillales</taxon>
        <taxon>Paenibacillaceae</taxon>
        <taxon>Paenibacillus</taxon>
    </lineage>
</organism>
<dbReference type="InterPro" id="IPR041698">
    <property type="entry name" value="Methyltransf_25"/>
</dbReference>
<dbReference type="Pfam" id="PF13649">
    <property type="entry name" value="Methyltransf_25"/>
    <property type="match status" value="1"/>
</dbReference>
<dbReference type="Proteomes" id="UP000006620">
    <property type="component" value="Chromosome"/>
</dbReference>
<evidence type="ECO:0000313" key="4">
    <source>
        <dbReference type="Proteomes" id="UP000006620"/>
    </source>
</evidence>
<evidence type="ECO:0000313" key="3">
    <source>
        <dbReference type="EMBL" id="AEI41048.1"/>
    </source>
</evidence>
<reference evidence="4" key="1">
    <citation type="submission" date="2011-06" db="EMBL/GenBank/DDBJ databases">
        <title>Complete genome sequence of Paenibacillus mucilaginosus KNP414.</title>
        <authorList>
            <person name="Wang J."/>
            <person name="Hu S."/>
            <person name="Hu X."/>
            <person name="Zhang B."/>
            <person name="Dong D."/>
            <person name="Zhang S."/>
            <person name="Zhao K."/>
            <person name="Wu D."/>
        </authorList>
    </citation>
    <scope>NUCLEOTIDE SEQUENCE [LARGE SCALE GENOMIC DNA]</scope>
    <source>
        <strain evidence="4">KNP414</strain>
    </source>
</reference>
<name>F8F863_PAEMK</name>
<dbReference type="GO" id="GO:0016740">
    <property type="term" value="F:transferase activity"/>
    <property type="evidence" value="ECO:0007669"/>
    <property type="project" value="UniProtKB-KW"/>
</dbReference>
<dbReference type="Gene3D" id="3.40.50.150">
    <property type="entry name" value="Vaccinia Virus protein VP39"/>
    <property type="match status" value="1"/>
</dbReference>
<evidence type="ECO:0000259" key="2">
    <source>
        <dbReference type="Pfam" id="PF13649"/>
    </source>
</evidence>
<dbReference type="RefSeq" id="WP_013916209.1">
    <property type="nucleotide sequence ID" value="NC_015690.1"/>
</dbReference>
<dbReference type="PATRIC" id="fig|1036673.3.peg.2249"/>
<protein>
    <submittedName>
        <fullName evidence="3">Transcriptional regulator, XRE family</fullName>
    </submittedName>
</protein>
<dbReference type="KEGG" id="pms:KNP414_02487"/>
<gene>
    <name evidence="3" type="ordered locus">KNP414_02487</name>
</gene>
<sequence>MDKEQLQQIYKQEAYYWGKEPNELAKRVPAFIPEERRPGKKLLDLGAGEGRDSVFLAKLGFDVLAMDFASAGLAKARRLAEEAKVSIRTLEGDLNDWMLPLSVDVIYSIGTLQYLHPENRTRQFRHWQDRTAAGGLHVLFAFTRHPDVETAPDWGKNEYLYEPQELESCYPHWDTLVSETAIFDCCSSGVAHRHAASILIARKPT</sequence>
<dbReference type="PANTHER" id="PTHR43861:SF3">
    <property type="entry name" value="PUTATIVE (AFU_ORTHOLOGUE AFUA_2G14390)-RELATED"/>
    <property type="match status" value="1"/>
</dbReference>
<evidence type="ECO:0000256" key="1">
    <source>
        <dbReference type="ARBA" id="ARBA00022679"/>
    </source>
</evidence>
<proteinExistence type="predicted"/>
<accession>F8F863</accession>
<keyword evidence="1" id="KW-0808">Transferase</keyword>
<dbReference type="CDD" id="cd02440">
    <property type="entry name" value="AdoMet_MTases"/>
    <property type="match status" value="1"/>
</dbReference>
<feature type="domain" description="Methyltransferase" evidence="2">
    <location>
        <begin position="43"/>
        <end position="135"/>
    </location>
</feature>
<dbReference type="SUPFAM" id="SSF53335">
    <property type="entry name" value="S-adenosyl-L-methionine-dependent methyltransferases"/>
    <property type="match status" value="1"/>
</dbReference>
<reference evidence="3 4" key="2">
    <citation type="journal article" date="2013" name="Genome Announc.">
        <title>Genome Sequence of Growth-Improving Paenibacillus mucilaginosus Strain KNP414.</title>
        <authorList>
            <person name="Lu J.J."/>
            <person name="Wang J.F."/>
            <person name="Hu X.F."/>
        </authorList>
    </citation>
    <scope>NUCLEOTIDE SEQUENCE [LARGE SCALE GENOMIC DNA]</scope>
    <source>
        <strain evidence="3 4">KNP414</strain>
    </source>
</reference>
<dbReference type="AlphaFoldDB" id="F8F863"/>
<dbReference type="HOGENOM" id="CLU_056435_5_0_9"/>